<gene>
    <name evidence="4" type="ORF">Sango_1564900</name>
</gene>
<reference evidence="4" key="1">
    <citation type="submission" date="2020-06" db="EMBL/GenBank/DDBJ databases">
        <authorList>
            <person name="Li T."/>
            <person name="Hu X."/>
            <person name="Zhang T."/>
            <person name="Song X."/>
            <person name="Zhang H."/>
            <person name="Dai N."/>
            <person name="Sheng W."/>
            <person name="Hou X."/>
            <person name="Wei L."/>
        </authorList>
    </citation>
    <scope>NUCLEOTIDE SEQUENCE</scope>
    <source>
        <strain evidence="4">K16</strain>
        <tissue evidence="4">Leaf</tissue>
    </source>
</reference>
<feature type="domain" description="DUF4216" evidence="2">
    <location>
        <begin position="235"/>
        <end position="310"/>
    </location>
</feature>
<keyword evidence="5" id="KW-1185">Reference proteome</keyword>
<dbReference type="InterPro" id="IPR025312">
    <property type="entry name" value="DUF4216"/>
</dbReference>
<feature type="compositionally biased region" description="Acidic residues" evidence="1">
    <location>
        <begin position="373"/>
        <end position="394"/>
    </location>
</feature>
<feature type="domain" description="DUF4218" evidence="3">
    <location>
        <begin position="1"/>
        <end position="47"/>
    </location>
</feature>
<dbReference type="PANTHER" id="PTHR48258:SF4">
    <property type="entry name" value="DUF4216 DOMAIN-CONTAINING PROTEIN"/>
    <property type="match status" value="1"/>
</dbReference>
<evidence type="ECO:0000259" key="2">
    <source>
        <dbReference type="Pfam" id="PF13952"/>
    </source>
</evidence>
<feature type="region of interest" description="Disordered" evidence="1">
    <location>
        <begin position="367"/>
        <end position="394"/>
    </location>
</feature>
<name>A0AAE1WPC5_9LAMI</name>
<evidence type="ECO:0000259" key="3">
    <source>
        <dbReference type="Pfam" id="PF13960"/>
    </source>
</evidence>
<dbReference type="Proteomes" id="UP001289374">
    <property type="component" value="Unassembled WGS sequence"/>
</dbReference>
<evidence type="ECO:0000313" key="4">
    <source>
        <dbReference type="EMBL" id="KAK4397283.1"/>
    </source>
</evidence>
<evidence type="ECO:0000256" key="1">
    <source>
        <dbReference type="SAM" id="MobiDB-lite"/>
    </source>
</evidence>
<protein>
    <recommendedName>
        <fullName evidence="6">DUF4216 domain-containing protein</fullName>
    </recommendedName>
</protein>
<evidence type="ECO:0000313" key="5">
    <source>
        <dbReference type="Proteomes" id="UP001289374"/>
    </source>
</evidence>
<dbReference type="PANTHER" id="PTHR48258">
    <property type="entry name" value="DUF4218 DOMAIN-CONTAINING PROTEIN-RELATED"/>
    <property type="match status" value="1"/>
</dbReference>
<reference evidence="4" key="2">
    <citation type="journal article" date="2024" name="Plant">
        <title>Genomic evolution and insights into agronomic trait innovations of Sesamum species.</title>
        <authorList>
            <person name="Miao H."/>
            <person name="Wang L."/>
            <person name="Qu L."/>
            <person name="Liu H."/>
            <person name="Sun Y."/>
            <person name="Le M."/>
            <person name="Wang Q."/>
            <person name="Wei S."/>
            <person name="Zheng Y."/>
            <person name="Lin W."/>
            <person name="Duan Y."/>
            <person name="Cao H."/>
            <person name="Xiong S."/>
            <person name="Wang X."/>
            <person name="Wei L."/>
            <person name="Li C."/>
            <person name="Ma Q."/>
            <person name="Ju M."/>
            <person name="Zhao R."/>
            <person name="Li G."/>
            <person name="Mu C."/>
            <person name="Tian Q."/>
            <person name="Mei H."/>
            <person name="Zhang T."/>
            <person name="Gao T."/>
            <person name="Zhang H."/>
        </authorList>
    </citation>
    <scope>NUCLEOTIDE SEQUENCE</scope>
    <source>
        <strain evidence="4">K16</strain>
    </source>
</reference>
<dbReference type="EMBL" id="JACGWL010000008">
    <property type="protein sequence ID" value="KAK4397283.1"/>
    <property type="molecule type" value="Genomic_DNA"/>
</dbReference>
<dbReference type="InterPro" id="IPR025452">
    <property type="entry name" value="DUF4218"/>
</dbReference>
<sequence>MCSTMLDVHKLHKLENSVDIILCNLEKIFPPVFFDSMEHLIIHLPYENMPPIVEAYIVEEIDLFTSQYFELDVQSKRSMPQRNDECTSSNDGFQVSIFNYPGKASGAMKKRWLSGLERHIVNMYILTNWEVVTPYYETYLNELYQHHHSTDLIIDRLVSTEFKDWFKARKATEVSLLGSQCRCDISPSYFVNGYNFQTERHNIDKSTMNCRVCVKSSSYTDKENNFYGIIEKIIQLTYPLIPNLHIVLFKCRWVDPVRGMKVPPSYHLVDVNFKKLYQKDYPFILAQQAVQVYFTKYPSLKRDKADWMVVCKIKAQRVVADSKWTQTVAYQSEEVVPVPIVAVNNQSYVLRDPNGVQVVLEAAGTSRRQLHENDEENEDSGWDDNTDDEEYEAT</sequence>
<dbReference type="Pfam" id="PF13960">
    <property type="entry name" value="DUF4218"/>
    <property type="match status" value="1"/>
</dbReference>
<comment type="caution">
    <text evidence="4">The sequence shown here is derived from an EMBL/GenBank/DDBJ whole genome shotgun (WGS) entry which is preliminary data.</text>
</comment>
<organism evidence="4 5">
    <name type="scientific">Sesamum angolense</name>
    <dbReference type="NCBI Taxonomy" id="2727404"/>
    <lineage>
        <taxon>Eukaryota</taxon>
        <taxon>Viridiplantae</taxon>
        <taxon>Streptophyta</taxon>
        <taxon>Embryophyta</taxon>
        <taxon>Tracheophyta</taxon>
        <taxon>Spermatophyta</taxon>
        <taxon>Magnoliopsida</taxon>
        <taxon>eudicotyledons</taxon>
        <taxon>Gunneridae</taxon>
        <taxon>Pentapetalae</taxon>
        <taxon>asterids</taxon>
        <taxon>lamiids</taxon>
        <taxon>Lamiales</taxon>
        <taxon>Pedaliaceae</taxon>
        <taxon>Sesamum</taxon>
    </lineage>
</organism>
<evidence type="ECO:0008006" key="6">
    <source>
        <dbReference type="Google" id="ProtNLM"/>
    </source>
</evidence>
<dbReference type="Pfam" id="PF13952">
    <property type="entry name" value="DUF4216"/>
    <property type="match status" value="1"/>
</dbReference>
<accession>A0AAE1WPC5</accession>
<dbReference type="AlphaFoldDB" id="A0AAE1WPC5"/>
<proteinExistence type="predicted"/>